<dbReference type="PANTHER" id="PTHR30441:SF8">
    <property type="entry name" value="DUF748 DOMAIN-CONTAINING PROTEIN"/>
    <property type="match status" value="1"/>
</dbReference>
<comment type="caution">
    <text evidence="3">The sequence shown here is derived from an EMBL/GenBank/DDBJ whole genome shotgun (WGS) entry which is preliminary data.</text>
</comment>
<dbReference type="InterPro" id="IPR008023">
    <property type="entry name" value="DUF748"/>
</dbReference>
<dbReference type="Pfam" id="PF05359">
    <property type="entry name" value="DUF748"/>
    <property type="match status" value="1"/>
</dbReference>
<accession>A0A432XVN7</accession>
<protein>
    <recommendedName>
        <fullName evidence="5">DUF748 domain-containing protein</fullName>
    </recommendedName>
</protein>
<keyword evidence="2" id="KW-0812">Transmembrane</keyword>
<dbReference type="RefSeq" id="WP_126763267.1">
    <property type="nucleotide sequence ID" value="NZ_JBHLTZ010000012.1"/>
</dbReference>
<dbReference type="GO" id="GO:0090313">
    <property type="term" value="P:regulation of protein targeting to membrane"/>
    <property type="evidence" value="ECO:0007669"/>
    <property type="project" value="TreeGrafter"/>
</dbReference>
<proteinExistence type="predicted"/>
<dbReference type="Proteomes" id="UP000287198">
    <property type="component" value="Unassembled WGS sequence"/>
</dbReference>
<dbReference type="GO" id="GO:0005886">
    <property type="term" value="C:plasma membrane"/>
    <property type="evidence" value="ECO:0007669"/>
    <property type="project" value="TreeGrafter"/>
</dbReference>
<evidence type="ECO:0008006" key="5">
    <source>
        <dbReference type="Google" id="ProtNLM"/>
    </source>
</evidence>
<evidence type="ECO:0000256" key="1">
    <source>
        <dbReference type="SAM" id="MobiDB-lite"/>
    </source>
</evidence>
<dbReference type="PANTHER" id="PTHR30441">
    <property type="entry name" value="DUF748 DOMAIN-CONTAINING PROTEIN"/>
    <property type="match status" value="1"/>
</dbReference>
<reference evidence="4" key="1">
    <citation type="journal article" date="2018" name="Front. Microbiol.">
        <title>Genome-Based Analysis Reveals the Taxonomy and Diversity of the Family Idiomarinaceae.</title>
        <authorList>
            <person name="Liu Y."/>
            <person name="Lai Q."/>
            <person name="Shao Z."/>
        </authorList>
    </citation>
    <scope>NUCLEOTIDE SEQUENCE [LARGE SCALE GENOMIC DNA]</scope>
    <source>
        <strain evidence="4">BH195</strain>
    </source>
</reference>
<keyword evidence="4" id="KW-1185">Reference proteome</keyword>
<feature type="region of interest" description="Disordered" evidence="1">
    <location>
        <begin position="360"/>
        <end position="381"/>
    </location>
</feature>
<keyword evidence="2" id="KW-1133">Transmembrane helix</keyword>
<organism evidence="3 4">
    <name type="scientific">Pseudidiomarina halophila</name>
    <dbReference type="NCBI Taxonomy" id="1449799"/>
    <lineage>
        <taxon>Bacteria</taxon>
        <taxon>Pseudomonadati</taxon>
        <taxon>Pseudomonadota</taxon>
        <taxon>Gammaproteobacteria</taxon>
        <taxon>Alteromonadales</taxon>
        <taxon>Idiomarinaceae</taxon>
        <taxon>Pseudidiomarina</taxon>
    </lineage>
</organism>
<evidence type="ECO:0000313" key="3">
    <source>
        <dbReference type="EMBL" id="RUO52796.1"/>
    </source>
</evidence>
<evidence type="ECO:0000256" key="2">
    <source>
        <dbReference type="SAM" id="Phobius"/>
    </source>
</evidence>
<dbReference type="EMBL" id="PIPW01000002">
    <property type="protein sequence ID" value="RUO52796.1"/>
    <property type="molecule type" value="Genomic_DNA"/>
</dbReference>
<feature type="transmembrane region" description="Helical" evidence="2">
    <location>
        <begin position="25"/>
        <end position="46"/>
    </location>
</feature>
<name>A0A432XVN7_9GAMM</name>
<dbReference type="OrthoDB" id="9757969at2"/>
<dbReference type="InterPro" id="IPR052894">
    <property type="entry name" value="AsmA-related"/>
</dbReference>
<dbReference type="AlphaFoldDB" id="A0A432XVN7"/>
<keyword evidence="2" id="KW-0472">Membrane</keyword>
<sequence>MHSGSVQRFGSYLQAKWASPRRIRFWLLVLVILYTLFGFFGLPWMVQYFAETTVREDFGRELRIASVQTNPYTLTLRIDGLELNDTDERQLLGWNRLFVDLSWSSITNKAWTFETIRLDQPIVQEERFVSGETRLSRLAAAGAGEPPATEEAEPLPAVQIKELRVNGGVVRFADNLKSTLKDSAEPTQVSLALQDIGVSVDDFNLEDGTRFPVVLQAQLAEGGKFTVDGQLQLLPAPAVEANAGISELALAQAEPYLRQFINVRLASGTLSLEGEIQSDAEQPLAFIGAGGVEALSIKNGANDEALIGWHSLQTQEFKLNLGARQIETDPLIVQGLSGRVVIYEDQTTNFGQLLVGSAGAADSNDSGPDDGGSNGATNSAKSDTPFAIAIESIKLNDGGLQFADNSLPLPFSTRIHSLNGEISTLSSTSAEPARVQLEGEVAEYGLVSIDGAVHAWHPTRQTNVQLSFRNLQIPEYSPYTVNFAGRKIAGGTMDLDLDYSIDENQLDGSNNVVLHDLKLGEKMASSDAMDLPLNLAIALLQDSNGVIDLTLPVSGNVGNPQFDFSKIIKQAIGNAITSVVTAPFSFLASLVGGNAEDLGQVEFLAGRSDLLPPQRQRIVKLREALNQRPQLILELAGPYNKRFDSPPLQREKAIEALQQRLAEEGRDVADPSLTAESNQAIVETMFSSLYPKTRLDVLKDYFTEEADEAGGDANFDALAYRTYLAEQVIAAQTVTDAELKVLANARATAVRQALVNPDADATVAADRIRILSPKQVDDVEGERIDLEVGVSAD</sequence>
<gene>
    <name evidence="3" type="ORF">CWI69_07060</name>
</gene>
<evidence type="ECO:0000313" key="4">
    <source>
        <dbReference type="Proteomes" id="UP000287198"/>
    </source>
</evidence>